<feature type="domain" description="DUF3616" evidence="1">
    <location>
        <begin position="28"/>
        <end position="376"/>
    </location>
</feature>
<gene>
    <name evidence="2" type="ORF">RY831_01045</name>
</gene>
<organism evidence="2 3">
    <name type="scientific">Noviherbaspirillum album</name>
    <dbReference type="NCBI Taxonomy" id="3080276"/>
    <lineage>
        <taxon>Bacteria</taxon>
        <taxon>Pseudomonadati</taxon>
        <taxon>Pseudomonadota</taxon>
        <taxon>Betaproteobacteria</taxon>
        <taxon>Burkholderiales</taxon>
        <taxon>Oxalobacteraceae</taxon>
        <taxon>Noviherbaspirillum</taxon>
    </lineage>
</organism>
<dbReference type="RefSeq" id="WP_326504475.1">
    <property type="nucleotide sequence ID" value="NZ_JAWIIV010000001.1"/>
</dbReference>
<comment type="caution">
    <text evidence="2">The sequence shown here is derived from an EMBL/GenBank/DDBJ whole genome shotgun (WGS) entry which is preliminary data.</text>
</comment>
<dbReference type="Proteomes" id="UP001352263">
    <property type="component" value="Unassembled WGS sequence"/>
</dbReference>
<evidence type="ECO:0000259" key="1">
    <source>
        <dbReference type="Pfam" id="PF12275"/>
    </source>
</evidence>
<dbReference type="Pfam" id="PF12275">
    <property type="entry name" value="DUF3616"/>
    <property type="match status" value="1"/>
</dbReference>
<sequence>MTTSRRLLLEFHPEHNDFSKGKELCDGLSVVLQIGDTLWVANDETVSLERLSLAHGKDGKECARAGGHKQFPLSDYLRLPAPPTGNPADLQEVDIEGLAYEDGYLWLVGSHSLKRKKPEPGTDAAKAQRQLSRVISETNRYLLARIPVVTEDGEVMLKKETTDDEAGGNAKRTAAQLRARGKTNDLMDALSGDEHLAAFLAIPGKDNGFDIEGLAVKGKRLFVGLRGPVLRGRAVILELELKQDKLDPSIFKLKRIGPDGRRYRKHFLELGGLGIRDLCVQDNDLLILAGPSMDLDGPVTVFRWVGGTCPDEECMLDAGEEAGRLKRVIDVPFGQGVDHAEGICLFAENDGPPALLVVYDAAASSRQLGGGVLAADVFPLARG</sequence>
<keyword evidence="3" id="KW-1185">Reference proteome</keyword>
<accession>A0ABU6J277</accession>
<protein>
    <submittedName>
        <fullName evidence="2">DUF3616 domain-containing protein</fullName>
    </submittedName>
</protein>
<evidence type="ECO:0000313" key="3">
    <source>
        <dbReference type="Proteomes" id="UP001352263"/>
    </source>
</evidence>
<dbReference type="InterPro" id="IPR022060">
    <property type="entry name" value="DUF3616"/>
</dbReference>
<name>A0ABU6J277_9BURK</name>
<reference evidence="2 3" key="1">
    <citation type="submission" date="2023-10" db="EMBL/GenBank/DDBJ databases">
        <title>Noviherbaspirillum sp. CPCC 100848 genome assembly.</title>
        <authorList>
            <person name="Li X.Y."/>
            <person name="Fang X.M."/>
        </authorList>
    </citation>
    <scope>NUCLEOTIDE SEQUENCE [LARGE SCALE GENOMIC DNA]</scope>
    <source>
        <strain evidence="2 3">CPCC 100848</strain>
    </source>
</reference>
<dbReference type="EMBL" id="JAWIIV010000001">
    <property type="protein sequence ID" value="MEC4717725.1"/>
    <property type="molecule type" value="Genomic_DNA"/>
</dbReference>
<evidence type="ECO:0000313" key="2">
    <source>
        <dbReference type="EMBL" id="MEC4717725.1"/>
    </source>
</evidence>
<proteinExistence type="predicted"/>